<protein>
    <submittedName>
        <fullName evidence="6">Gfo/Idh/MocA family oxidoreductase</fullName>
    </submittedName>
</protein>
<dbReference type="SUPFAM" id="SSF55347">
    <property type="entry name" value="Glyceraldehyde-3-phosphate dehydrogenase-like, C-terminal domain"/>
    <property type="match status" value="1"/>
</dbReference>
<feature type="domain" description="GFO/IDH/MocA-like oxidoreductase" evidence="5">
    <location>
        <begin position="154"/>
        <end position="267"/>
    </location>
</feature>
<keyword evidence="7" id="KW-1185">Reference proteome</keyword>
<organism evidence="6 7">
    <name type="scientific">Microbacterium ulmi</name>
    <dbReference type="NCBI Taxonomy" id="179095"/>
    <lineage>
        <taxon>Bacteria</taxon>
        <taxon>Bacillati</taxon>
        <taxon>Actinomycetota</taxon>
        <taxon>Actinomycetes</taxon>
        <taxon>Micrococcales</taxon>
        <taxon>Microbacteriaceae</taxon>
        <taxon>Microbacterium</taxon>
    </lineage>
</organism>
<dbReference type="Gene3D" id="3.30.360.10">
    <property type="entry name" value="Dihydrodipicolinate Reductase, domain 2"/>
    <property type="match status" value="1"/>
</dbReference>
<comment type="caution">
    <text evidence="6">The sequence shown here is derived from an EMBL/GenBank/DDBJ whole genome shotgun (WGS) entry which is preliminary data.</text>
</comment>
<evidence type="ECO:0000256" key="2">
    <source>
        <dbReference type="ARBA" id="ARBA00023002"/>
    </source>
</evidence>
<evidence type="ECO:0000313" key="7">
    <source>
        <dbReference type="Proteomes" id="UP000543598"/>
    </source>
</evidence>
<dbReference type="AlphaFoldDB" id="A0A7Y2Q2B7"/>
<dbReference type="EMBL" id="JABEMB010000025">
    <property type="protein sequence ID" value="NNH04885.1"/>
    <property type="molecule type" value="Genomic_DNA"/>
</dbReference>
<dbReference type="Proteomes" id="UP000543598">
    <property type="component" value="Unassembled WGS sequence"/>
</dbReference>
<gene>
    <name evidence="6" type="ORF">HLA99_13610</name>
</gene>
<dbReference type="PANTHER" id="PTHR22604:SF105">
    <property type="entry name" value="TRANS-1,2-DIHYDROBENZENE-1,2-DIOL DEHYDROGENASE"/>
    <property type="match status" value="1"/>
</dbReference>
<feature type="domain" description="Gfo/Idh/MocA-like oxidoreductase N-terminal" evidence="4">
    <location>
        <begin position="24"/>
        <end position="141"/>
    </location>
</feature>
<dbReference type="InterPro" id="IPR055170">
    <property type="entry name" value="GFO_IDH_MocA-like_dom"/>
</dbReference>
<sequence>METTECGVTPNGRRDTAAAPRRRLRWGVVGLGVIATAFVRSLHDHSDERVVTVASRDKERSERFASLFGVDRAYGSYDALFGDPDVEAVYIAVPHALHADLAIRAVEAGKHTLVEKPLAGSAEEAERIVAAGRRAGVLVMEAMWSQYLPQAAFVRRHLAAGTIGAVRSVIVDLSSGPMMDPLHRLLAPELGGGTLLDVGVYGVSWALLTLGDPFEVMATGIRTEDGVDLHASVSTLTSAPGVASMVFSLIAPTRTRLVLAGEKGSIELHGRFFEPTSLDILDAEREVVESWHDTSPRIGRGALAYQAEAMSTYVSEGRTDSPVYSSATAIAALRVIDSAREQIASRGAVISWPPR</sequence>
<evidence type="ECO:0000256" key="3">
    <source>
        <dbReference type="ARBA" id="ARBA00023027"/>
    </source>
</evidence>
<name>A0A7Y2Q2B7_9MICO</name>
<accession>A0A7Y2Q2B7</accession>
<dbReference type="PANTHER" id="PTHR22604">
    <property type="entry name" value="OXIDOREDUCTASES"/>
    <property type="match status" value="1"/>
</dbReference>
<dbReference type="GO" id="GO:0016491">
    <property type="term" value="F:oxidoreductase activity"/>
    <property type="evidence" value="ECO:0007669"/>
    <property type="project" value="UniProtKB-KW"/>
</dbReference>
<reference evidence="6 7" key="1">
    <citation type="submission" date="2020-05" db="EMBL/GenBank/DDBJ databases">
        <title>MicrobeNet Type strains.</title>
        <authorList>
            <person name="Nicholson A.C."/>
        </authorList>
    </citation>
    <scope>NUCLEOTIDE SEQUENCE [LARGE SCALE GENOMIC DNA]</scope>
    <source>
        <strain evidence="6 7">JCM 14282</strain>
    </source>
</reference>
<dbReference type="Gene3D" id="3.40.50.720">
    <property type="entry name" value="NAD(P)-binding Rossmann-like Domain"/>
    <property type="match status" value="1"/>
</dbReference>
<proteinExistence type="inferred from homology"/>
<keyword evidence="2" id="KW-0560">Oxidoreductase</keyword>
<dbReference type="SUPFAM" id="SSF51735">
    <property type="entry name" value="NAD(P)-binding Rossmann-fold domains"/>
    <property type="match status" value="1"/>
</dbReference>
<evidence type="ECO:0000259" key="4">
    <source>
        <dbReference type="Pfam" id="PF01408"/>
    </source>
</evidence>
<evidence type="ECO:0000259" key="5">
    <source>
        <dbReference type="Pfam" id="PF22725"/>
    </source>
</evidence>
<dbReference type="InterPro" id="IPR036291">
    <property type="entry name" value="NAD(P)-bd_dom_sf"/>
</dbReference>
<evidence type="ECO:0000313" key="6">
    <source>
        <dbReference type="EMBL" id="NNH04885.1"/>
    </source>
</evidence>
<dbReference type="Pfam" id="PF01408">
    <property type="entry name" value="GFO_IDH_MocA"/>
    <property type="match status" value="1"/>
</dbReference>
<dbReference type="GO" id="GO:0000166">
    <property type="term" value="F:nucleotide binding"/>
    <property type="evidence" value="ECO:0007669"/>
    <property type="project" value="InterPro"/>
</dbReference>
<dbReference type="InterPro" id="IPR050984">
    <property type="entry name" value="Gfo/Idh/MocA_domain"/>
</dbReference>
<keyword evidence="3" id="KW-0520">NAD</keyword>
<evidence type="ECO:0000256" key="1">
    <source>
        <dbReference type="ARBA" id="ARBA00010928"/>
    </source>
</evidence>
<dbReference type="RefSeq" id="WP_167034512.1">
    <property type="nucleotide sequence ID" value="NZ_JAAOZF010000001.1"/>
</dbReference>
<dbReference type="InterPro" id="IPR000683">
    <property type="entry name" value="Gfo/Idh/MocA-like_OxRdtase_N"/>
</dbReference>
<comment type="similarity">
    <text evidence="1">Belongs to the Gfo/Idh/MocA family.</text>
</comment>
<dbReference type="Pfam" id="PF22725">
    <property type="entry name" value="GFO_IDH_MocA_C3"/>
    <property type="match status" value="1"/>
</dbReference>